<dbReference type="RefSeq" id="WP_175591291.1">
    <property type="nucleotide sequence ID" value="NZ_JABWGN010000007.1"/>
</dbReference>
<comment type="caution">
    <text evidence="1">The sequence shown here is derived from an EMBL/GenBank/DDBJ whole genome shotgun (WGS) entry which is preliminary data.</text>
</comment>
<proteinExistence type="predicted"/>
<dbReference type="Proteomes" id="UP000586042">
    <property type="component" value="Unassembled WGS sequence"/>
</dbReference>
<evidence type="ECO:0000313" key="1">
    <source>
        <dbReference type="EMBL" id="NUW33873.1"/>
    </source>
</evidence>
<name>A0A7Y6M3M4_9ACTN</name>
<protein>
    <submittedName>
        <fullName evidence="1">Uncharacterized protein</fullName>
    </submittedName>
</protein>
<keyword evidence="2" id="KW-1185">Reference proteome</keyword>
<gene>
    <name evidence="1" type="ORF">HTZ77_20910</name>
</gene>
<reference evidence="1 2" key="1">
    <citation type="submission" date="2020-06" db="EMBL/GenBank/DDBJ databases">
        <title>Nonomuraea sp. SMC257, a novel actinomycete isolated from soil.</title>
        <authorList>
            <person name="Chanama M."/>
        </authorList>
    </citation>
    <scope>NUCLEOTIDE SEQUENCE [LARGE SCALE GENOMIC DNA]</scope>
    <source>
        <strain evidence="1 2">SMC257</strain>
    </source>
</reference>
<sequence>MMAITGRRRALYPPGAEEALARVVHRAFLEIRSMVRFRDPLWLEDAATSPKAKECLHKIHMLSDLGDQLPGCLASMVRRPTSRRNISQVLTYTWRTAGPEKRQWLRATFREVGYDHRHLFPDQGDNDKYDQASVFGARIRKAFRPAAEAALTAQGYDKGAWDEDLWHMLAEISSPQGLRPHVIFTFVARSRLARWRGRSPLHVAVDVETNHAVVLGREAGITQDDLVSL</sequence>
<dbReference type="EMBL" id="JABWGN010000007">
    <property type="protein sequence ID" value="NUW33873.1"/>
    <property type="molecule type" value="Genomic_DNA"/>
</dbReference>
<organism evidence="1 2">
    <name type="scientific">Nonomuraea montanisoli</name>
    <dbReference type="NCBI Taxonomy" id="2741721"/>
    <lineage>
        <taxon>Bacteria</taxon>
        <taxon>Bacillati</taxon>
        <taxon>Actinomycetota</taxon>
        <taxon>Actinomycetes</taxon>
        <taxon>Streptosporangiales</taxon>
        <taxon>Streptosporangiaceae</taxon>
        <taxon>Nonomuraea</taxon>
    </lineage>
</organism>
<accession>A0A7Y6M3M4</accession>
<evidence type="ECO:0000313" key="2">
    <source>
        <dbReference type="Proteomes" id="UP000586042"/>
    </source>
</evidence>
<dbReference type="AlphaFoldDB" id="A0A7Y6M3M4"/>